<protein>
    <recommendedName>
        <fullName evidence="3">C-type lectin domain-containing protein</fullName>
    </recommendedName>
</protein>
<evidence type="ECO:0000259" key="3">
    <source>
        <dbReference type="PROSITE" id="PS50041"/>
    </source>
</evidence>
<dbReference type="SUPFAM" id="SSF56436">
    <property type="entry name" value="C-type lectin-like"/>
    <property type="match status" value="1"/>
</dbReference>
<dbReference type="InterPro" id="IPR001304">
    <property type="entry name" value="C-type_lectin-like"/>
</dbReference>
<dbReference type="Ensembl" id="ENSDCDT00010030897.1">
    <property type="protein sequence ID" value="ENSDCDP00010024894.1"/>
    <property type="gene ID" value="ENSDCDG00010015892.1"/>
</dbReference>
<gene>
    <name evidence="4" type="primary">PCTP</name>
</gene>
<feature type="chain" id="PRO_5044308232" description="C-type lectin domain-containing protein" evidence="2">
    <location>
        <begin position="20"/>
        <end position="148"/>
    </location>
</feature>
<dbReference type="AlphaFoldDB" id="A0AAY4BVN1"/>
<dbReference type="PROSITE" id="PS00615">
    <property type="entry name" value="C_TYPE_LECTIN_1"/>
    <property type="match status" value="1"/>
</dbReference>
<dbReference type="InterPro" id="IPR016187">
    <property type="entry name" value="CTDL_fold"/>
</dbReference>
<evidence type="ECO:0000256" key="1">
    <source>
        <dbReference type="ARBA" id="ARBA00023157"/>
    </source>
</evidence>
<proteinExistence type="predicted"/>
<reference evidence="4" key="3">
    <citation type="submission" date="2025-09" db="UniProtKB">
        <authorList>
            <consortium name="Ensembl"/>
        </authorList>
    </citation>
    <scope>IDENTIFICATION</scope>
</reference>
<feature type="signal peptide" evidence="2">
    <location>
        <begin position="1"/>
        <end position="19"/>
    </location>
</feature>
<evidence type="ECO:0000313" key="4">
    <source>
        <dbReference type="Ensembl" id="ENSDCDP00010024894.1"/>
    </source>
</evidence>
<keyword evidence="2" id="KW-0732">Signal</keyword>
<reference evidence="4" key="2">
    <citation type="submission" date="2025-08" db="UniProtKB">
        <authorList>
            <consortium name="Ensembl"/>
        </authorList>
    </citation>
    <scope>IDENTIFICATION</scope>
</reference>
<dbReference type="Gene3D" id="3.10.100.10">
    <property type="entry name" value="Mannose-Binding Protein A, subunit A"/>
    <property type="match status" value="1"/>
</dbReference>
<dbReference type="Pfam" id="PF00059">
    <property type="entry name" value="Lectin_C"/>
    <property type="match status" value="1"/>
</dbReference>
<dbReference type="GeneTree" id="ENSGT01150000288771"/>
<evidence type="ECO:0000256" key="2">
    <source>
        <dbReference type="SAM" id="SignalP"/>
    </source>
</evidence>
<organism evidence="4 5">
    <name type="scientific">Denticeps clupeoides</name>
    <name type="common">denticle herring</name>
    <dbReference type="NCBI Taxonomy" id="299321"/>
    <lineage>
        <taxon>Eukaryota</taxon>
        <taxon>Metazoa</taxon>
        <taxon>Chordata</taxon>
        <taxon>Craniata</taxon>
        <taxon>Vertebrata</taxon>
        <taxon>Euteleostomi</taxon>
        <taxon>Actinopterygii</taxon>
        <taxon>Neopterygii</taxon>
        <taxon>Teleostei</taxon>
        <taxon>Clupei</taxon>
        <taxon>Clupeiformes</taxon>
        <taxon>Denticipitoidei</taxon>
        <taxon>Denticipitidae</taxon>
        <taxon>Denticeps</taxon>
    </lineage>
</organism>
<dbReference type="SMART" id="SM00034">
    <property type="entry name" value="CLECT"/>
    <property type="match status" value="1"/>
</dbReference>
<keyword evidence="1" id="KW-1015">Disulfide bond</keyword>
<dbReference type="Proteomes" id="UP000694580">
    <property type="component" value="Chromosome 5"/>
</dbReference>
<accession>A0AAY4BVN1</accession>
<dbReference type="PANTHER" id="PTHR45784">
    <property type="entry name" value="C-TYPE LECTIN DOMAIN FAMILY 20 MEMBER A-RELATED"/>
    <property type="match status" value="1"/>
</dbReference>
<name>A0AAY4BVN1_9TELE</name>
<evidence type="ECO:0000313" key="5">
    <source>
        <dbReference type="Proteomes" id="UP000694580"/>
    </source>
</evidence>
<reference evidence="4 5" key="1">
    <citation type="submission" date="2020-06" db="EMBL/GenBank/DDBJ databases">
        <authorList>
            <consortium name="Wellcome Sanger Institute Data Sharing"/>
        </authorList>
    </citation>
    <scope>NUCLEOTIDE SEQUENCE [LARGE SCALE GENOMIC DNA]</scope>
</reference>
<dbReference type="InterPro" id="IPR018378">
    <property type="entry name" value="C-type_lectin_CS"/>
</dbReference>
<dbReference type="PANTHER" id="PTHR45784:SF8">
    <property type="entry name" value="C-TYPE MANNOSE RECEPTOR 2-RELATED"/>
    <property type="match status" value="1"/>
</dbReference>
<dbReference type="InterPro" id="IPR016186">
    <property type="entry name" value="C-type_lectin-like/link_sf"/>
</dbReference>
<feature type="domain" description="C-type lectin" evidence="3">
    <location>
        <begin position="33"/>
        <end position="146"/>
    </location>
</feature>
<keyword evidence="5" id="KW-1185">Reference proteome</keyword>
<sequence length="148" mass="17437">LWVLLYYSHLTSLTCPLIAQFGKTAGSKKKPFYCYQYMRKMIVVNENKTWDQALDYCRQNYTDLASVLTDREMIVAVRRSWGQDQVWIALRFVVKYWLWISGDALEYEVWSGGQQQCPVEGYYCGALSDKAWINKNCSQKYGFICYKK</sequence>
<dbReference type="PROSITE" id="PS50041">
    <property type="entry name" value="C_TYPE_LECTIN_2"/>
    <property type="match status" value="1"/>
</dbReference>